<proteinExistence type="predicted"/>
<dbReference type="OrthoDB" id="29663at2759"/>
<dbReference type="GeneID" id="14890974"/>
<dbReference type="VEuPathDB" id="AmoebaDB:EIN_386500"/>
<evidence type="ECO:0008006" key="4">
    <source>
        <dbReference type="Google" id="ProtNLM"/>
    </source>
</evidence>
<evidence type="ECO:0000313" key="3">
    <source>
        <dbReference type="Proteomes" id="UP000014680"/>
    </source>
</evidence>
<organism evidence="2 3">
    <name type="scientific">Entamoeba invadens IP1</name>
    <dbReference type="NCBI Taxonomy" id="370355"/>
    <lineage>
        <taxon>Eukaryota</taxon>
        <taxon>Amoebozoa</taxon>
        <taxon>Evosea</taxon>
        <taxon>Archamoebae</taxon>
        <taxon>Mastigamoebida</taxon>
        <taxon>Entamoebidae</taxon>
        <taxon>Entamoeba</taxon>
    </lineage>
</organism>
<dbReference type="KEGG" id="eiv:EIN_386500"/>
<dbReference type="InterPro" id="IPR026906">
    <property type="entry name" value="LRR_5"/>
</dbReference>
<dbReference type="InterPro" id="IPR053139">
    <property type="entry name" value="Surface_bspA-like"/>
</dbReference>
<keyword evidence="1" id="KW-0472">Membrane</keyword>
<dbReference type="RefSeq" id="XP_004258757.1">
    <property type="nucleotide sequence ID" value="XM_004258709.1"/>
</dbReference>
<dbReference type="Pfam" id="PF13306">
    <property type="entry name" value="LRR_5"/>
    <property type="match status" value="1"/>
</dbReference>
<keyword evidence="1" id="KW-1133">Transmembrane helix</keyword>
<dbReference type="Gene3D" id="3.80.10.10">
    <property type="entry name" value="Ribonuclease Inhibitor"/>
    <property type="match status" value="1"/>
</dbReference>
<name>A0A0A1UDW8_ENTIV</name>
<gene>
    <name evidence="2" type="ORF">EIN_386500</name>
</gene>
<keyword evidence="1" id="KW-0812">Transmembrane</keyword>
<feature type="transmembrane region" description="Helical" evidence="1">
    <location>
        <begin position="20"/>
        <end position="38"/>
    </location>
</feature>
<dbReference type="EMBL" id="KB206398">
    <property type="protein sequence ID" value="ELP91986.1"/>
    <property type="molecule type" value="Genomic_DNA"/>
</dbReference>
<dbReference type="Proteomes" id="UP000014680">
    <property type="component" value="Unassembled WGS sequence"/>
</dbReference>
<evidence type="ECO:0000256" key="1">
    <source>
        <dbReference type="SAM" id="Phobius"/>
    </source>
</evidence>
<sequence>MCLVFTFIAAIISSYKKNGLVILITIGYFMLNIFHSPINIFGIKNYCFNVFNYINNIINAVNIILLIKHVKTIRLSHYDNFIKLEHVCNKFKSNMEKFHFNPIPLTYKTVSYFPNIETLHLWNEEDENFGNGLFLRPLNFGFHRDINKNNKDEKKMDFYRVIVWFNVDYSTVNNNYKNIIFRNVTYTKIDRQQFGNVIPPSVTSLGEYCFGCCSALNNVVIPSNVTSLGEYCFYECTNLSSITLPLTVLSFGDKCFYGCNNLVNVITRMCIVLFNYLCYFRSTSLSSMSL</sequence>
<reference evidence="2 3" key="1">
    <citation type="submission" date="2012-10" db="EMBL/GenBank/DDBJ databases">
        <authorList>
            <person name="Zafar N."/>
            <person name="Inman J."/>
            <person name="Hall N."/>
            <person name="Lorenzi H."/>
            <person name="Caler E."/>
        </authorList>
    </citation>
    <scope>NUCLEOTIDE SEQUENCE [LARGE SCALE GENOMIC DNA]</scope>
    <source>
        <strain evidence="2 3">IP1</strain>
    </source>
</reference>
<dbReference type="InterPro" id="IPR032675">
    <property type="entry name" value="LRR_dom_sf"/>
</dbReference>
<dbReference type="PANTHER" id="PTHR45661">
    <property type="entry name" value="SURFACE ANTIGEN"/>
    <property type="match status" value="1"/>
</dbReference>
<evidence type="ECO:0000313" key="2">
    <source>
        <dbReference type="EMBL" id="ELP91986.1"/>
    </source>
</evidence>
<dbReference type="AlphaFoldDB" id="A0A0A1UDW8"/>
<keyword evidence="3" id="KW-1185">Reference proteome</keyword>
<accession>A0A0A1UDW8</accession>
<protein>
    <recommendedName>
        <fullName evidence="4">Leucine rich repeat containing protein BspA family protein</fullName>
    </recommendedName>
</protein>
<dbReference type="PANTHER" id="PTHR45661:SF3">
    <property type="entry name" value="IG-LIKE DOMAIN-CONTAINING PROTEIN"/>
    <property type="match status" value="1"/>
</dbReference>